<proteinExistence type="predicted"/>
<comment type="caution">
    <text evidence="2">The sequence shown here is derived from an EMBL/GenBank/DDBJ whole genome shotgun (WGS) entry which is preliminary data.</text>
</comment>
<dbReference type="EMBL" id="CAUYUJ010015690">
    <property type="protein sequence ID" value="CAK0857000.1"/>
    <property type="molecule type" value="Genomic_DNA"/>
</dbReference>
<feature type="compositionally biased region" description="Gly residues" evidence="1">
    <location>
        <begin position="166"/>
        <end position="175"/>
    </location>
</feature>
<evidence type="ECO:0000313" key="3">
    <source>
        <dbReference type="Proteomes" id="UP001189429"/>
    </source>
</evidence>
<evidence type="ECO:0000313" key="2">
    <source>
        <dbReference type="EMBL" id="CAK0857000.1"/>
    </source>
</evidence>
<feature type="compositionally biased region" description="Basic and acidic residues" evidence="1">
    <location>
        <begin position="304"/>
        <end position="315"/>
    </location>
</feature>
<feature type="region of interest" description="Disordered" evidence="1">
    <location>
        <begin position="292"/>
        <end position="319"/>
    </location>
</feature>
<feature type="region of interest" description="Disordered" evidence="1">
    <location>
        <begin position="1"/>
        <end position="47"/>
    </location>
</feature>
<dbReference type="Proteomes" id="UP001189429">
    <property type="component" value="Unassembled WGS sequence"/>
</dbReference>
<organism evidence="2 3">
    <name type="scientific">Prorocentrum cordatum</name>
    <dbReference type="NCBI Taxonomy" id="2364126"/>
    <lineage>
        <taxon>Eukaryota</taxon>
        <taxon>Sar</taxon>
        <taxon>Alveolata</taxon>
        <taxon>Dinophyceae</taxon>
        <taxon>Prorocentrales</taxon>
        <taxon>Prorocentraceae</taxon>
        <taxon>Prorocentrum</taxon>
    </lineage>
</organism>
<evidence type="ECO:0000256" key="1">
    <source>
        <dbReference type="SAM" id="MobiDB-lite"/>
    </source>
</evidence>
<feature type="region of interest" description="Disordered" evidence="1">
    <location>
        <begin position="160"/>
        <end position="184"/>
    </location>
</feature>
<name>A0ABN9UC44_9DINO</name>
<gene>
    <name evidence="2" type="ORF">PCOR1329_LOCUS47232</name>
</gene>
<accession>A0ABN9UC44</accession>
<reference evidence="2" key="1">
    <citation type="submission" date="2023-10" db="EMBL/GenBank/DDBJ databases">
        <authorList>
            <person name="Chen Y."/>
            <person name="Shah S."/>
            <person name="Dougan E. K."/>
            <person name="Thang M."/>
            <person name="Chan C."/>
        </authorList>
    </citation>
    <scope>NUCLEOTIDE SEQUENCE [LARGE SCALE GENOMIC DNA]</scope>
</reference>
<protein>
    <submittedName>
        <fullName evidence="2">Uncharacterized protein</fullName>
    </submittedName>
</protein>
<sequence>MPGPRRNRVDAAGPLLGPRGCIAPLRQPARASQHPGPASLSGRLQGLPRGREVIRASRFAVLVPSPPPPRPPFLPLGGRRESAKLFALRASRSAKREVGSPRFGSASAERLAAGPAGSAAVAALPRRPPSGIVRWRGKQQTSEREVVFPLKYLADIASAGKKRGGRGGGQGGSGGWSPSSAAPTAMHNQLNDLVQALGRGELSGSQSGMAPAKAPSEAPWAKDAAELNASKAALDPEIGEGEKANVPLQASDSESLQKVPAGEDFEDLRQPLKDKVAQLRDILEGLCNPTSAHRRASHELSMARTEHQQTGDRGSRGQAPTVEFDSLEEFEANYAGLHDFLGSVAWQGMLSSMRVKGKPAAASGGAAGDAKTMSPCVKAPPTWGRRICSRYT</sequence>
<feature type="region of interest" description="Disordered" evidence="1">
    <location>
        <begin position="201"/>
        <end position="221"/>
    </location>
</feature>
<keyword evidence="3" id="KW-1185">Reference proteome</keyword>